<keyword evidence="3" id="KW-1185">Reference proteome</keyword>
<organism evidence="2 3">
    <name type="scientific">Vicia faba</name>
    <name type="common">Broad bean</name>
    <name type="synonym">Faba vulgaris</name>
    <dbReference type="NCBI Taxonomy" id="3906"/>
    <lineage>
        <taxon>Eukaryota</taxon>
        <taxon>Viridiplantae</taxon>
        <taxon>Streptophyta</taxon>
        <taxon>Embryophyta</taxon>
        <taxon>Tracheophyta</taxon>
        <taxon>Spermatophyta</taxon>
        <taxon>Magnoliopsida</taxon>
        <taxon>eudicotyledons</taxon>
        <taxon>Gunneridae</taxon>
        <taxon>Pentapetalae</taxon>
        <taxon>rosids</taxon>
        <taxon>fabids</taxon>
        <taxon>Fabales</taxon>
        <taxon>Fabaceae</taxon>
        <taxon>Papilionoideae</taxon>
        <taxon>50 kb inversion clade</taxon>
        <taxon>NPAAA clade</taxon>
        <taxon>Hologalegina</taxon>
        <taxon>IRL clade</taxon>
        <taxon>Fabeae</taxon>
        <taxon>Vicia</taxon>
    </lineage>
</organism>
<evidence type="ECO:0000313" key="3">
    <source>
        <dbReference type="Proteomes" id="UP001157006"/>
    </source>
</evidence>
<gene>
    <name evidence="2" type="ORF">VFH_III193000</name>
</gene>
<sequence length="113" mass="12999">MNFTTKFITLLARYKNLTGKTSLYTNERVNLTTKFINLLAKRMNITGMIINHMPKRMNVAGMIMNQTPKALEFPGHNPHTRNPTTKHHQNLSTKQDIKEKERKLGGKMRSDGC</sequence>
<accession>A0AAV1A715</accession>
<feature type="compositionally biased region" description="Basic and acidic residues" evidence="1">
    <location>
        <begin position="95"/>
        <end position="113"/>
    </location>
</feature>
<evidence type="ECO:0000313" key="2">
    <source>
        <dbReference type="EMBL" id="CAI8605646.1"/>
    </source>
</evidence>
<dbReference type="EMBL" id="OX451738">
    <property type="protein sequence ID" value="CAI8605646.1"/>
    <property type="molecule type" value="Genomic_DNA"/>
</dbReference>
<reference evidence="2 3" key="1">
    <citation type="submission" date="2023-01" db="EMBL/GenBank/DDBJ databases">
        <authorList>
            <person name="Kreplak J."/>
        </authorList>
    </citation>
    <scope>NUCLEOTIDE SEQUENCE [LARGE SCALE GENOMIC DNA]</scope>
</reference>
<feature type="region of interest" description="Disordered" evidence="1">
    <location>
        <begin position="69"/>
        <end position="113"/>
    </location>
</feature>
<name>A0AAV1A715_VICFA</name>
<evidence type="ECO:0000256" key="1">
    <source>
        <dbReference type="SAM" id="MobiDB-lite"/>
    </source>
</evidence>
<dbReference type="Proteomes" id="UP001157006">
    <property type="component" value="Chromosome 3"/>
</dbReference>
<protein>
    <submittedName>
        <fullName evidence="2">Uncharacterized protein</fullName>
    </submittedName>
</protein>
<proteinExistence type="predicted"/>
<dbReference type="AlphaFoldDB" id="A0AAV1A715"/>